<dbReference type="Gene3D" id="1.10.10.60">
    <property type="entry name" value="Homeodomain-like"/>
    <property type="match status" value="1"/>
</dbReference>
<evidence type="ECO:0000313" key="6">
    <source>
        <dbReference type="EMBL" id="TKI08856.1"/>
    </source>
</evidence>
<dbReference type="SUPFAM" id="SSF46689">
    <property type="entry name" value="Homeodomain-like"/>
    <property type="match status" value="1"/>
</dbReference>
<dbReference type="Pfam" id="PF16925">
    <property type="entry name" value="TetR_C_13"/>
    <property type="match status" value="1"/>
</dbReference>
<accession>A0ABY2SUP7</accession>
<feature type="domain" description="HTH tetR-type" evidence="5">
    <location>
        <begin position="9"/>
        <end position="69"/>
    </location>
</feature>
<dbReference type="InterPro" id="IPR009057">
    <property type="entry name" value="Homeodomain-like_sf"/>
</dbReference>
<evidence type="ECO:0000256" key="2">
    <source>
        <dbReference type="ARBA" id="ARBA00023125"/>
    </source>
</evidence>
<dbReference type="InterPro" id="IPR036271">
    <property type="entry name" value="Tet_transcr_reg_TetR-rel_C_sf"/>
</dbReference>
<dbReference type="Pfam" id="PF00440">
    <property type="entry name" value="TetR_N"/>
    <property type="match status" value="1"/>
</dbReference>
<dbReference type="EMBL" id="SZPQ01000001">
    <property type="protein sequence ID" value="TKI08856.1"/>
    <property type="molecule type" value="Genomic_DNA"/>
</dbReference>
<dbReference type="RefSeq" id="WP_136988217.1">
    <property type="nucleotide sequence ID" value="NZ_SZPQ01000001.1"/>
</dbReference>
<dbReference type="Gene3D" id="1.10.357.10">
    <property type="entry name" value="Tetracycline Repressor, domain 2"/>
    <property type="match status" value="1"/>
</dbReference>
<organism evidence="6 7">
    <name type="scientific">Martelella alba</name>
    <dbReference type="NCBI Taxonomy" id="2590451"/>
    <lineage>
        <taxon>Bacteria</taxon>
        <taxon>Pseudomonadati</taxon>
        <taxon>Pseudomonadota</taxon>
        <taxon>Alphaproteobacteria</taxon>
        <taxon>Hyphomicrobiales</taxon>
        <taxon>Aurantimonadaceae</taxon>
        <taxon>Martelella</taxon>
    </lineage>
</organism>
<evidence type="ECO:0000313" key="7">
    <source>
        <dbReference type="Proteomes" id="UP000305202"/>
    </source>
</evidence>
<proteinExistence type="predicted"/>
<protein>
    <submittedName>
        <fullName evidence="6">TetR/AcrR family transcriptional regulator</fullName>
    </submittedName>
</protein>
<keyword evidence="3" id="KW-0804">Transcription</keyword>
<dbReference type="InterPro" id="IPR001647">
    <property type="entry name" value="HTH_TetR"/>
</dbReference>
<reference evidence="6 7" key="1">
    <citation type="submission" date="2019-04" db="EMBL/GenBank/DDBJ databases">
        <authorList>
            <person name="Li M."/>
            <person name="Gao C."/>
        </authorList>
    </citation>
    <scope>NUCLEOTIDE SEQUENCE [LARGE SCALE GENOMIC DNA]</scope>
    <source>
        <strain evidence="6 7">BGMRC 2031</strain>
    </source>
</reference>
<sequence>MARMGRPREFDRDKAVDKAMNLFWQKGFESASLADLRQTLQLSSASFYAAFGSKQALYKECLERYTQSCGEVASVLNNESLSPKVAMQTMLHKTIAMQTSPQSPAGCMAVLSGLNCDDENKEIELLAQTVRQQTRDAVRRCVVRGIEQGEFSQSVNPDEFTLLLDCFIKGIAIEARDGVTEATLCAAADKLLVLWR</sequence>
<dbReference type="Proteomes" id="UP000305202">
    <property type="component" value="Unassembled WGS sequence"/>
</dbReference>
<dbReference type="InterPro" id="IPR011075">
    <property type="entry name" value="TetR_C"/>
</dbReference>
<evidence type="ECO:0000256" key="4">
    <source>
        <dbReference type="PROSITE-ProRule" id="PRU00335"/>
    </source>
</evidence>
<keyword evidence="7" id="KW-1185">Reference proteome</keyword>
<dbReference type="PANTHER" id="PTHR47506:SF1">
    <property type="entry name" value="HTH-TYPE TRANSCRIPTIONAL REGULATOR YJDC"/>
    <property type="match status" value="1"/>
</dbReference>
<evidence type="ECO:0000259" key="5">
    <source>
        <dbReference type="PROSITE" id="PS50977"/>
    </source>
</evidence>
<evidence type="ECO:0000256" key="3">
    <source>
        <dbReference type="ARBA" id="ARBA00023163"/>
    </source>
</evidence>
<keyword evidence="2 4" id="KW-0238">DNA-binding</keyword>
<comment type="caution">
    <text evidence="6">The sequence shown here is derived from an EMBL/GenBank/DDBJ whole genome shotgun (WGS) entry which is preliminary data.</text>
</comment>
<keyword evidence="1" id="KW-0805">Transcription regulation</keyword>
<dbReference type="PROSITE" id="PS01081">
    <property type="entry name" value="HTH_TETR_1"/>
    <property type="match status" value="1"/>
</dbReference>
<dbReference type="PANTHER" id="PTHR47506">
    <property type="entry name" value="TRANSCRIPTIONAL REGULATORY PROTEIN"/>
    <property type="match status" value="1"/>
</dbReference>
<gene>
    <name evidence="6" type="ORF">FCN80_02045</name>
</gene>
<feature type="DNA-binding region" description="H-T-H motif" evidence="4">
    <location>
        <begin position="32"/>
        <end position="51"/>
    </location>
</feature>
<dbReference type="InterPro" id="IPR023772">
    <property type="entry name" value="DNA-bd_HTH_TetR-type_CS"/>
</dbReference>
<evidence type="ECO:0000256" key="1">
    <source>
        <dbReference type="ARBA" id="ARBA00023015"/>
    </source>
</evidence>
<name>A0ABY2SUP7_9HYPH</name>
<dbReference type="PROSITE" id="PS50977">
    <property type="entry name" value="HTH_TETR_2"/>
    <property type="match status" value="1"/>
</dbReference>
<dbReference type="SUPFAM" id="SSF48498">
    <property type="entry name" value="Tetracyclin repressor-like, C-terminal domain"/>
    <property type="match status" value="1"/>
</dbReference>